<evidence type="ECO:0000313" key="3">
    <source>
        <dbReference type="EMBL" id="ALG11521.1"/>
    </source>
</evidence>
<keyword evidence="1" id="KW-0732">Signal</keyword>
<organism evidence="3 4">
    <name type="scientific">Kibdelosporangium phytohabitans</name>
    <dbReference type="NCBI Taxonomy" id="860235"/>
    <lineage>
        <taxon>Bacteria</taxon>
        <taxon>Bacillati</taxon>
        <taxon>Actinomycetota</taxon>
        <taxon>Actinomycetes</taxon>
        <taxon>Pseudonocardiales</taxon>
        <taxon>Pseudonocardiaceae</taxon>
        <taxon>Kibdelosporangium</taxon>
    </lineage>
</organism>
<feature type="domain" description="PDZ" evidence="2">
    <location>
        <begin position="188"/>
        <end position="245"/>
    </location>
</feature>
<dbReference type="GO" id="GO:0030288">
    <property type="term" value="C:outer membrane-bounded periplasmic space"/>
    <property type="evidence" value="ECO:0007669"/>
    <property type="project" value="TreeGrafter"/>
</dbReference>
<dbReference type="InterPro" id="IPR005151">
    <property type="entry name" value="Tail-specific_protease"/>
</dbReference>
<dbReference type="GO" id="GO:0006508">
    <property type="term" value="P:proteolysis"/>
    <property type="evidence" value="ECO:0007669"/>
    <property type="project" value="InterPro"/>
</dbReference>
<dbReference type="PANTHER" id="PTHR32060:SF30">
    <property type="entry name" value="CARBOXY-TERMINAL PROCESSING PROTEASE CTPA"/>
    <property type="match status" value="1"/>
</dbReference>
<dbReference type="STRING" id="860235.AOZ06_35805"/>
<dbReference type="GO" id="GO:0007165">
    <property type="term" value="P:signal transduction"/>
    <property type="evidence" value="ECO:0007669"/>
    <property type="project" value="TreeGrafter"/>
</dbReference>
<gene>
    <name evidence="3" type="ORF">AOZ06_35805</name>
</gene>
<dbReference type="Proteomes" id="UP000063699">
    <property type="component" value="Chromosome"/>
</dbReference>
<dbReference type="Gene3D" id="2.30.42.10">
    <property type="match status" value="1"/>
</dbReference>
<evidence type="ECO:0000259" key="2">
    <source>
        <dbReference type="PROSITE" id="PS50106"/>
    </source>
</evidence>
<dbReference type="Pfam" id="PF03572">
    <property type="entry name" value="Peptidase_S41"/>
    <property type="match status" value="1"/>
</dbReference>
<evidence type="ECO:0000256" key="1">
    <source>
        <dbReference type="SAM" id="SignalP"/>
    </source>
</evidence>
<dbReference type="InterPro" id="IPR029045">
    <property type="entry name" value="ClpP/crotonase-like_dom_sf"/>
</dbReference>
<accession>A0A0N9I0B0</accession>
<dbReference type="SUPFAM" id="SSF50156">
    <property type="entry name" value="PDZ domain-like"/>
    <property type="match status" value="1"/>
</dbReference>
<dbReference type="GO" id="GO:0004175">
    <property type="term" value="F:endopeptidase activity"/>
    <property type="evidence" value="ECO:0007669"/>
    <property type="project" value="TreeGrafter"/>
</dbReference>
<name>A0A0N9I0B0_9PSEU</name>
<dbReference type="AlphaFoldDB" id="A0A0N9I0B0"/>
<protein>
    <recommendedName>
        <fullName evidence="2">PDZ domain-containing protein</fullName>
    </recommendedName>
</protein>
<dbReference type="PANTHER" id="PTHR32060">
    <property type="entry name" value="TAIL-SPECIFIC PROTEASE"/>
    <property type="match status" value="1"/>
</dbReference>
<proteinExistence type="predicted"/>
<dbReference type="PROSITE" id="PS50106">
    <property type="entry name" value="PDZ"/>
    <property type="match status" value="1"/>
</dbReference>
<sequence>MAAVKSLKLLAIVAVAAALAGTATVSASPEAAARLPACQTPPPQPPPFKPTTVDTIAQAYHCVFDNYFSGPVLDSRTILQPAFSALTRELQRRGLDQPNANAPVLTGKRDSDWKSFAKAYQDIIGTLPTEAHQGVAEVTIRAMVEALGDNHAAWIRPTRNDFLPVGFMPSHARGPGRTDPTATGPAHVVDVLPGSAAANAGIKLGDEILSVNDVPLFVDGVAVPRVVEWLMEAKEGRRVKLVMRRPSTGETKTYDLTVTKPSPGPGREDVESKLLPGGIAYVLLRGFAPGVADKIRQVIADLGKQQKLRGVVLDLRGNGGGSPGEVKKLVSSWVHGKTYSYWCDVRDKCTPNRTDDSVSLLNLPLVTLTDRICASACDAFSNAVKDLKFGTLVGARTAGAVSGPGEGWVLGDGSFMVLPKIHEIGPNREKVDTVGVPPDHFAPVTAADLSAGRDPGLDKARALLG</sequence>
<feature type="chain" id="PRO_5006035688" description="PDZ domain-containing protein" evidence="1">
    <location>
        <begin position="28"/>
        <end position="465"/>
    </location>
</feature>
<dbReference type="EMBL" id="CP012752">
    <property type="protein sequence ID" value="ALG11521.1"/>
    <property type="molecule type" value="Genomic_DNA"/>
</dbReference>
<dbReference type="InterPro" id="IPR001478">
    <property type="entry name" value="PDZ"/>
</dbReference>
<dbReference type="SUPFAM" id="SSF52096">
    <property type="entry name" value="ClpP/crotonase"/>
    <property type="match status" value="1"/>
</dbReference>
<evidence type="ECO:0000313" key="4">
    <source>
        <dbReference type="Proteomes" id="UP000063699"/>
    </source>
</evidence>
<dbReference type="CDD" id="cd07562">
    <property type="entry name" value="Peptidase_S41_TRI"/>
    <property type="match status" value="1"/>
</dbReference>
<dbReference type="GO" id="GO:0008236">
    <property type="term" value="F:serine-type peptidase activity"/>
    <property type="evidence" value="ECO:0007669"/>
    <property type="project" value="InterPro"/>
</dbReference>
<feature type="signal peptide" evidence="1">
    <location>
        <begin position="1"/>
        <end position="27"/>
    </location>
</feature>
<reference evidence="3 4" key="1">
    <citation type="submission" date="2015-07" db="EMBL/GenBank/DDBJ databases">
        <title>Genome sequencing of Kibdelosporangium phytohabitans.</title>
        <authorList>
            <person name="Qin S."/>
            <person name="Xing K."/>
        </authorList>
    </citation>
    <scope>NUCLEOTIDE SEQUENCE [LARGE SCALE GENOMIC DNA]</scope>
    <source>
        <strain evidence="3 4">KLBMP1111</strain>
    </source>
</reference>
<dbReference type="InterPro" id="IPR041489">
    <property type="entry name" value="PDZ_6"/>
</dbReference>
<dbReference type="Pfam" id="PF17820">
    <property type="entry name" value="PDZ_6"/>
    <property type="match status" value="1"/>
</dbReference>
<dbReference type="SMART" id="SM00245">
    <property type="entry name" value="TSPc"/>
    <property type="match status" value="1"/>
</dbReference>
<dbReference type="KEGG" id="kphy:AOZ06_35805"/>
<keyword evidence="4" id="KW-1185">Reference proteome</keyword>
<dbReference type="InterPro" id="IPR036034">
    <property type="entry name" value="PDZ_sf"/>
</dbReference>
<dbReference type="SMART" id="SM00228">
    <property type="entry name" value="PDZ"/>
    <property type="match status" value="1"/>
</dbReference>
<dbReference type="Gene3D" id="3.90.226.10">
    <property type="entry name" value="2-enoyl-CoA Hydratase, Chain A, domain 1"/>
    <property type="match status" value="1"/>
</dbReference>